<gene>
    <name evidence="10" type="ORF">GCM10010529_01900</name>
</gene>
<dbReference type="EC" id="3.2.1.55" evidence="4"/>
<comment type="caution">
    <text evidence="10">The sequence shown here is derived from an EMBL/GenBank/DDBJ whole genome shotgun (WGS) entry which is preliminary data.</text>
</comment>
<keyword evidence="11" id="KW-1185">Reference proteome</keyword>
<organism evidence="10 11">
    <name type="scientific">Nesterenkonia aethiopica</name>
    <dbReference type="NCBI Taxonomy" id="269144"/>
    <lineage>
        <taxon>Bacteria</taxon>
        <taxon>Bacillati</taxon>
        <taxon>Actinomycetota</taxon>
        <taxon>Actinomycetes</taxon>
        <taxon>Micrococcales</taxon>
        <taxon>Micrococcaceae</taxon>
        <taxon>Nesterenkonia</taxon>
    </lineage>
</organism>
<dbReference type="Pfam" id="PF06964">
    <property type="entry name" value="Alpha-L-AF_C"/>
    <property type="match status" value="1"/>
</dbReference>
<sequence>MTSPVTSPATTAAGPADVSAPDPVPAPALTAVVDVDVPGPTISRHVYGHFAEHLGRCIYDGFWVGEDSEIENIGGIRADVVEALRAIAIPNLRWPGGCFADEYHWTDGIGPRRERPRMVNTHWGDVEENNHFGTHEFMALCELLGTEPYISGNVGSGTVKETSDWVEYLTRAGDSPMARLRGENGRQEPWNVTFFGIGNEPWGCGGNLTADQFSTLARQHATYARDHGKDRLYRVAAGGNEADYAWTEVLMKQLASGLGDPAPRDLYQAISFHYYTMSGSWMDKGSATEFTDREYWATMARAHRVGELIAGHAAVMDAYDPTKKVGLALDEWGTCWNVEPGTNPGFLHQQNTLRDALVAAVHFEAFHSHADRLRLANIAQTVNVLQSMVLTDGHRLVLTPTYHAFAMDVGHHDAAHLPVRPVGDVAQREADGRVVPTVTATASTKAGAVTVTAANLDPDAGATVELRLRGHGPLELGQASVLTAGDPREHNTAEEPERVAPVPFEGATWSGSTLRLELPPTSYVSLRLVG</sequence>
<comment type="subunit">
    <text evidence="3">Homohexamer; trimer of dimers.</text>
</comment>
<evidence type="ECO:0000256" key="3">
    <source>
        <dbReference type="ARBA" id="ARBA00011165"/>
    </source>
</evidence>
<evidence type="ECO:0000256" key="4">
    <source>
        <dbReference type="ARBA" id="ARBA00012670"/>
    </source>
</evidence>
<dbReference type="SUPFAM" id="SSF51011">
    <property type="entry name" value="Glycosyl hydrolase domain"/>
    <property type="match status" value="1"/>
</dbReference>
<dbReference type="InterPro" id="IPR010720">
    <property type="entry name" value="Alpha-L-AF_C"/>
</dbReference>
<keyword evidence="7" id="KW-0326">Glycosidase</keyword>
<evidence type="ECO:0000259" key="9">
    <source>
        <dbReference type="SMART" id="SM00813"/>
    </source>
</evidence>
<dbReference type="Gene3D" id="2.60.40.1180">
    <property type="entry name" value="Golgi alpha-mannosidase II"/>
    <property type="match status" value="1"/>
</dbReference>
<protein>
    <recommendedName>
        <fullName evidence="4">non-reducing end alpha-L-arabinofuranosidase</fullName>
        <ecNumber evidence="4">3.2.1.55</ecNumber>
    </recommendedName>
</protein>
<evidence type="ECO:0000256" key="8">
    <source>
        <dbReference type="SAM" id="MobiDB-lite"/>
    </source>
</evidence>
<dbReference type="RefSeq" id="WP_344683493.1">
    <property type="nucleotide sequence ID" value="NZ_BAAAVT010000001.1"/>
</dbReference>
<dbReference type="SUPFAM" id="SSF51445">
    <property type="entry name" value="(Trans)glycosidases"/>
    <property type="match status" value="1"/>
</dbReference>
<evidence type="ECO:0000256" key="1">
    <source>
        <dbReference type="ARBA" id="ARBA00001462"/>
    </source>
</evidence>
<evidence type="ECO:0000313" key="11">
    <source>
        <dbReference type="Proteomes" id="UP001500236"/>
    </source>
</evidence>
<keyword evidence="5" id="KW-0378">Hydrolase</keyword>
<dbReference type="EMBL" id="BAAAVT010000001">
    <property type="protein sequence ID" value="GAA3051417.1"/>
    <property type="molecule type" value="Genomic_DNA"/>
</dbReference>
<dbReference type="InterPro" id="IPR017853">
    <property type="entry name" value="GH"/>
</dbReference>
<name>A0ABP6LQ35_9MICC</name>
<dbReference type="InterPro" id="IPR055235">
    <property type="entry name" value="ASD1_cat"/>
</dbReference>
<dbReference type="PANTHER" id="PTHR43576">
    <property type="entry name" value="ALPHA-L-ARABINOFURANOSIDASE C-RELATED"/>
    <property type="match status" value="1"/>
</dbReference>
<proteinExistence type="inferred from homology"/>
<reference evidence="11" key="1">
    <citation type="journal article" date="2019" name="Int. J. Syst. Evol. Microbiol.">
        <title>The Global Catalogue of Microorganisms (GCM) 10K type strain sequencing project: providing services to taxonomists for standard genome sequencing and annotation.</title>
        <authorList>
            <consortium name="The Broad Institute Genomics Platform"/>
            <consortium name="The Broad Institute Genome Sequencing Center for Infectious Disease"/>
            <person name="Wu L."/>
            <person name="Ma J."/>
        </authorList>
    </citation>
    <scope>NUCLEOTIDE SEQUENCE [LARGE SCALE GENOMIC DNA]</scope>
    <source>
        <strain evidence="11">JCM 14309</strain>
    </source>
</reference>
<comment type="similarity">
    <text evidence="2">Belongs to the glycosyl hydrolase 51 family.</text>
</comment>
<keyword evidence="6" id="KW-0119">Carbohydrate metabolism</keyword>
<dbReference type="Pfam" id="PF22848">
    <property type="entry name" value="ASD1_dom"/>
    <property type="match status" value="1"/>
</dbReference>
<comment type="catalytic activity">
    <reaction evidence="1">
        <text>Hydrolysis of terminal non-reducing alpha-L-arabinofuranoside residues in alpha-L-arabinosides.</text>
        <dbReference type="EC" id="3.2.1.55"/>
    </reaction>
</comment>
<evidence type="ECO:0000256" key="7">
    <source>
        <dbReference type="ARBA" id="ARBA00023295"/>
    </source>
</evidence>
<dbReference type="Gene3D" id="3.20.20.80">
    <property type="entry name" value="Glycosidases"/>
    <property type="match status" value="1"/>
</dbReference>
<dbReference type="PANTHER" id="PTHR43576:SF2">
    <property type="entry name" value="INTRACELLULAR EXO-ALPHA-L-ARABINOFURANOSIDASE 2"/>
    <property type="match status" value="1"/>
</dbReference>
<evidence type="ECO:0000313" key="10">
    <source>
        <dbReference type="EMBL" id="GAA3051417.1"/>
    </source>
</evidence>
<dbReference type="SMART" id="SM00813">
    <property type="entry name" value="Alpha-L-AF_C"/>
    <property type="match status" value="1"/>
</dbReference>
<dbReference type="Proteomes" id="UP001500236">
    <property type="component" value="Unassembled WGS sequence"/>
</dbReference>
<feature type="domain" description="Alpha-L-arabinofuranosidase C-terminal" evidence="9">
    <location>
        <begin position="330"/>
        <end position="522"/>
    </location>
</feature>
<feature type="region of interest" description="Disordered" evidence="8">
    <location>
        <begin position="1"/>
        <end position="21"/>
    </location>
</feature>
<evidence type="ECO:0000256" key="6">
    <source>
        <dbReference type="ARBA" id="ARBA00023277"/>
    </source>
</evidence>
<dbReference type="InterPro" id="IPR013780">
    <property type="entry name" value="Glyco_hydro_b"/>
</dbReference>
<evidence type="ECO:0000256" key="5">
    <source>
        <dbReference type="ARBA" id="ARBA00022801"/>
    </source>
</evidence>
<evidence type="ECO:0000256" key="2">
    <source>
        <dbReference type="ARBA" id="ARBA00007186"/>
    </source>
</evidence>
<accession>A0ABP6LQ35</accession>